<evidence type="ECO:0000313" key="1">
    <source>
        <dbReference type="EMBL" id="KKN76408.1"/>
    </source>
</evidence>
<comment type="caution">
    <text evidence="1">The sequence shown here is derived from an EMBL/GenBank/DDBJ whole genome shotgun (WGS) entry which is preliminary data.</text>
</comment>
<dbReference type="AlphaFoldDB" id="A0A0F9WDV3"/>
<protein>
    <submittedName>
        <fullName evidence="1">Uncharacterized protein</fullName>
    </submittedName>
</protein>
<name>A0A0F9WDV3_9ZZZZ</name>
<organism evidence="1">
    <name type="scientific">marine sediment metagenome</name>
    <dbReference type="NCBI Taxonomy" id="412755"/>
    <lineage>
        <taxon>unclassified sequences</taxon>
        <taxon>metagenomes</taxon>
        <taxon>ecological metagenomes</taxon>
    </lineage>
</organism>
<reference evidence="1" key="1">
    <citation type="journal article" date="2015" name="Nature">
        <title>Complex archaea that bridge the gap between prokaryotes and eukaryotes.</title>
        <authorList>
            <person name="Spang A."/>
            <person name="Saw J.H."/>
            <person name="Jorgensen S.L."/>
            <person name="Zaremba-Niedzwiedzka K."/>
            <person name="Martijn J."/>
            <person name="Lind A.E."/>
            <person name="van Eijk R."/>
            <person name="Schleper C."/>
            <person name="Guy L."/>
            <person name="Ettema T.J."/>
        </authorList>
    </citation>
    <scope>NUCLEOTIDE SEQUENCE</scope>
</reference>
<sequence>MILNYTAAQKRRDQQGIRNNLLEAILHDIKQTSDEELTISPNRPLIPYEVRALRTKGFTTRLKHNGTEYLITWPRH</sequence>
<proteinExistence type="predicted"/>
<gene>
    <name evidence="1" type="ORF">LCGC14_0370940</name>
</gene>
<accession>A0A0F9WDV3</accession>
<dbReference type="EMBL" id="LAZR01000296">
    <property type="protein sequence ID" value="KKN76408.1"/>
    <property type="molecule type" value="Genomic_DNA"/>
</dbReference>